<feature type="compositionally biased region" description="Low complexity" evidence="8">
    <location>
        <begin position="155"/>
        <end position="165"/>
    </location>
</feature>
<dbReference type="Gene3D" id="3.30.565.10">
    <property type="entry name" value="Histidine kinase-like ATPase, C-terminal domain"/>
    <property type="match status" value="1"/>
</dbReference>
<dbReference type="SMART" id="SM01231">
    <property type="entry name" value="H-kinase_dim"/>
    <property type="match status" value="1"/>
</dbReference>
<dbReference type="SUPFAM" id="SSF47384">
    <property type="entry name" value="Homodimeric domain of signal transducing histidine kinase"/>
    <property type="match status" value="1"/>
</dbReference>
<keyword evidence="3 7" id="KW-0597">Phosphoprotein</keyword>
<evidence type="ECO:0000313" key="13">
    <source>
        <dbReference type="Proteomes" id="UP001595892"/>
    </source>
</evidence>
<dbReference type="InterPro" id="IPR004358">
    <property type="entry name" value="Sig_transdc_His_kin-like_C"/>
</dbReference>
<evidence type="ECO:0000313" key="12">
    <source>
        <dbReference type="EMBL" id="MFC4727308.1"/>
    </source>
</evidence>
<sequence>MSAVNDDIAADFIVEAQELVDRLGEQLVALEQAPTDRELLNAVFRAFHTIKGGAGFLDLPPMVRLCHAVEDALNIVRDGAHVLDAADFDGAQRAIDSVNDMLVALAAGDPLPDPPEDVVAHFRAIRPGGGAVAAAPASAPAPKAAPRPKAKAKAGEAPAQAEPPEVTVRVDTRRLDTIVNLVGELVLARNRLKTLRESLRDDQLDRAVGALDIATSRLQSAVMKTRMQPVGRVFARFPKLARDVARSLGKDVELHMDGVDTELDRNLVETLADPLVHLVRNAIDHGIESADLRARLGKPRAGNVYLNAVQEGDHVTIEVRDDGAGIDPERLRAKARERGLIDDETAARLTPEECLQLVFLAGLSTKSQVSDLSGRGVGMDVVQSKVRELSGEVRIQSEIGRGSRFLIRVPLTLAILPTLLIQCANAVYALPLARVVEVIGCKPSDRRWINGRATLDMRERPLPLVDLRHWLELPEVQTEGLTIVVLQGRDARFGLVVDAVRGREEIVIKPLPRALRGLQGYAGATLIGDGSLALILDVDGIGGDSSSTPARR</sequence>
<dbReference type="SUPFAM" id="SSF50341">
    <property type="entry name" value="CheW-like"/>
    <property type="match status" value="1"/>
</dbReference>
<dbReference type="InterPro" id="IPR037006">
    <property type="entry name" value="CheA-like_homodim_sf"/>
</dbReference>
<feature type="domain" description="CheW-like" evidence="10">
    <location>
        <begin position="415"/>
        <end position="547"/>
    </location>
</feature>
<dbReference type="InterPro" id="IPR036890">
    <property type="entry name" value="HATPase_C_sf"/>
</dbReference>
<dbReference type="SMART" id="SM00073">
    <property type="entry name" value="HPT"/>
    <property type="match status" value="1"/>
</dbReference>
<dbReference type="SMART" id="SM00260">
    <property type="entry name" value="CheW"/>
    <property type="match status" value="1"/>
</dbReference>
<evidence type="ECO:0000256" key="7">
    <source>
        <dbReference type="PROSITE-ProRule" id="PRU00110"/>
    </source>
</evidence>
<dbReference type="Pfam" id="PF02895">
    <property type="entry name" value="H-kinase_dim"/>
    <property type="match status" value="1"/>
</dbReference>
<dbReference type="Pfam" id="PF01584">
    <property type="entry name" value="CheW"/>
    <property type="match status" value="1"/>
</dbReference>
<dbReference type="SUPFAM" id="SSF55874">
    <property type="entry name" value="ATPase domain of HSP90 chaperone/DNA topoisomerase II/histidine kinase"/>
    <property type="match status" value="1"/>
</dbReference>
<dbReference type="InterPro" id="IPR051315">
    <property type="entry name" value="Bact_Chemotaxis_CheA"/>
</dbReference>
<evidence type="ECO:0000256" key="2">
    <source>
        <dbReference type="ARBA" id="ARBA00012438"/>
    </source>
</evidence>
<protein>
    <recommendedName>
        <fullName evidence="2">histidine kinase</fullName>
        <ecNumber evidence="2">2.7.13.3</ecNumber>
    </recommendedName>
</protein>
<dbReference type="EMBL" id="JBHSGG010000007">
    <property type="protein sequence ID" value="MFC4727308.1"/>
    <property type="molecule type" value="Genomic_DNA"/>
</dbReference>
<dbReference type="PROSITE" id="PS50894">
    <property type="entry name" value="HPT"/>
    <property type="match status" value="1"/>
</dbReference>
<evidence type="ECO:0000256" key="5">
    <source>
        <dbReference type="ARBA" id="ARBA00022777"/>
    </source>
</evidence>
<dbReference type="InterPro" id="IPR036061">
    <property type="entry name" value="CheW-like_dom_sf"/>
</dbReference>
<keyword evidence="6" id="KW-0902">Two-component regulatory system</keyword>
<dbReference type="Pfam" id="PF02518">
    <property type="entry name" value="HATPase_c"/>
    <property type="match status" value="1"/>
</dbReference>
<feature type="domain" description="HPt" evidence="11">
    <location>
        <begin position="1"/>
        <end position="105"/>
    </location>
</feature>
<dbReference type="InterPro" id="IPR002545">
    <property type="entry name" value="CheW-lke_dom"/>
</dbReference>
<dbReference type="Gene3D" id="1.20.120.160">
    <property type="entry name" value="HPT domain"/>
    <property type="match status" value="1"/>
</dbReference>
<feature type="modified residue" description="Phosphohistidine" evidence="7">
    <location>
        <position position="48"/>
    </location>
</feature>
<dbReference type="InterPro" id="IPR003594">
    <property type="entry name" value="HATPase_dom"/>
</dbReference>
<dbReference type="CDD" id="cd00088">
    <property type="entry name" value="HPT"/>
    <property type="match status" value="1"/>
</dbReference>
<feature type="compositionally biased region" description="Low complexity" evidence="8">
    <location>
        <begin position="133"/>
        <end position="144"/>
    </location>
</feature>
<dbReference type="SUPFAM" id="SSF47226">
    <property type="entry name" value="Histidine-containing phosphotransfer domain, HPT domain"/>
    <property type="match status" value="1"/>
</dbReference>
<feature type="domain" description="Histidine kinase" evidence="9">
    <location>
        <begin position="156"/>
        <end position="413"/>
    </location>
</feature>
<dbReference type="SMART" id="SM00387">
    <property type="entry name" value="HATPase_c"/>
    <property type="match status" value="1"/>
</dbReference>
<evidence type="ECO:0000259" key="10">
    <source>
        <dbReference type="PROSITE" id="PS50851"/>
    </source>
</evidence>
<keyword evidence="4 12" id="KW-0808">Transferase</keyword>
<evidence type="ECO:0000259" key="9">
    <source>
        <dbReference type="PROSITE" id="PS50109"/>
    </source>
</evidence>
<evidence type="ECO:0000256" key="3">
    <source>
        <dbReference type="ARBA" id="ARBA00022553"/>
    </source>
</evidence>
<dbReference type="InterPro" id="IPR036641">
    <property type="entry name" value="HPT_dom_sf"/>
</dbReference>
<evidence type="ECO:0000256" key="8">
    <source>
        <dbReference type="SAM" id="MobiDB-lite"/>
    </source>
</evidence>
<dbReference type="PRINTS" id="PR00344">
    <property type="entry name" value="BCTRLSENSOR"/>
</dbReference>
<dbReference type="InterPro" id="IPR005467">
    <property type="entry name" value="His_kinase_dom"/>
</dbReference>
<evidence type="ECO:0000256" key="6">
    <source>
        <dbReference type="ARBA" id="ARBA00023012"/>
    </source>
</evidence>
<evidence type="ECO:0000256" key="4">
    <source>
        <dbReference type="ARBA" id="ARBA00022679"/>
    </source>
</evidence>
<organism evidence="12 13">
    <name type="scientific">Coralloluteibacterium thermophilum</name>
    <dbReference type="NCBI Taxonomy" id="2707049"/>
    <lineage>
        <taxon>Bacteria</taxon>
        <taxon>Pseudomonadati</taxon>
        <taxon>Pseudomonadota</taxon>
        <taxon>Gammaproteobacteria</taxon>
        <taxon>Lysobacterales</taxon>
        <taxon>Lysobacteraceae</taxon>
        <taxon>Coralloluteibacterium</taxon>
    </lineage>
</organism>
<dbReference type="EC" id="2.7.13.3" evidence="2"/>
<dbReference type="InterPro" id="IPR004105">
    <property type="entry name" value="CheA-like_dim"/>
</dbReference>
<dbReference type="InterPro" id="IPR008207">
    <property type="entry name" value="Sig_transdc_His_kin_Hpt_dom"/>
</dbReference>
<comment type="catalytic activity">
    <reaction evidence="1">
        <text>ATP + protein L-histidine = ADP + protein N-phospho-L-histidine.</text>
        <dbReference type="EC" id="2.7.13.3"/>
    </reaction>
</comment>
<comment type="caution">
    <text evidence="12">The sequence shown here is derived from an EMBL/GenBank/DDBJ whole genome shotgun (WGS) entry which is preliminary data.</text>
</comment>
<proteinExistence type="predicted"/>
<accession>A0ABV9NL73</accession>
<dbReference type="GO" id="GO:0004673">
    <property type="term" value="F:protein histidine kinase activity"/>
    <property type="evidence" value="ECO:0007669"/>
    <property type="project" value="UniProtKB-EC"/>
</dbReference>
<keyword evidence="13" id="KW-1185">Reference proteome</keyword>
<dbReference type="InterPro" id="IPR036097">
    <property type="entry name" value="HisK_dim/P_sf"/>
</dbReference>
<keyword evidence="5" id="KW-0418">Kinase</keyword>
<dbReference type="PROSITE" id="PS50851">
    <property type="entry name" value="CHEW"/>
    <property type="match status" value="1"/>
</dbReference>
<feature type="region of interest" description="Disordered" evidence="8">
    <location>
        <begin position="133"/>
        <end position="165"/>
    </location>
</feature>
<name>A0ABV9NL73_9GAMM</name>
<dbReference type="Proteomes" id="UP001595892">
    <property type="component" value="Unassembled WGS sequence"/>
</dbReference>
<dbReference type="Gene3D" id="2.30.30.40">
    <property type="entry name" value="SH3 Domains"/>
    <property type="match status" value="1"/>
</dbReference>
<dbReference type="Pfam" id="PF01627">
    <property type="entry name" value="Hpt"/>
    <property type="match status" value="1"/>
</dbReference>
<dbReference type="PANTHER" id="PTHR43395:SF1">
    <property type="entry name" value="CHEMOTAXIS PROTEIN CHEA"/>
    <property type="match status" value="1"/>
</dbReference>
<dbReference type="RefSeq" id="WP_377003330.1">
    <property type="nucleotide sequence ID" value="NZ_JBHSGG010000007.1"/>
</dbReference>
<dbReference type="PROSITE" id="PS50109">
    <property type="entry name" value="HIS_KIN"/>
    <property type="match status" value="1"/>
</dbReference>
<evidence type="ECO:0000259" key="11">
    <source>
        <dbReference type="PROSITE" id="PS50894"/>
    </source>
</evidence>
<evidence type="ECO:0000256" key="1">
    <source>
        <dbReference type="ARBA" id="ARBA00000085"/>
    </source>
</evidence>
<dbReference type="PANTHER" id="PTHR43395">
    <property type="entry name" value="SENSOR HISTIDINE KINASE CHEA"/>
    <property type="match status" value="1"/>
</dbReference>
<dbReference type="CDD" id="cd16916">
    <property type="entry name" value="HATPase_CheA-like"/>
    <property type="match status" value="1"/>
</dbReference>
<dbReference type="Gene3D" id="1.10.287.560">
    <property type="entry name" value="Histidine kinase CheA-like, homodimeric domain"/>
    <property type="match status" value="1"/>
</dbReference>
<gene>
    <name evidence="12" type="ORF">ACFO3Q_03880</name>
</gene>
<reference evidence="13" key="1">
    <citation type="journal article" date="2019" name="Int. J. Syst. Evol. Microbiol.">
        <title>The Global Catalogue of Microorganisms (GCM) 10K type strain sequencing project: providing services to taxonomists for standard genome sequencing and annotation.</title>
        <authorList>
            <consortium name="The Broad Institute Genomics Platform"/>
            <consortium name="The Broad Institute Genome Sequencing Center for Infectious Disease"/>
            <person name="Wu L."/>
            <person name="Ma J."/>
        </authorList>
    </citation>
    <scope>NUCLEOTIDE SEQUENCE [LARGE SCALE GENOMIC DNA]</scope>
    <source>
        <strain evidence="13">CGMCC 1.13574</strain>
    </source>
</reference>